<dbReference type="Pfam" id="PF01695">
    <property type="entry name" value="IstB_IS21"/>
    <property type="match status" value="1"/>
</dbReference>
<dbReference type="Gene3D" id="3.40.50.300">
    <property type="entry name" value="P-loop containing nucleotide triphosphate hydrolases"/>
    <property type="match status" value="1"/>
</dbReference>
<dbReference type="InterPro" id="IPR027417">
    <property type="entry name" value="P-loop_NTPase"/>
</dbReference>
<dbReference type="AlphaFoldDB" id="A0A7Y9I9A3"/>
<dbReference type="PANTHER" id="PTHR30050">
    <property type="entry name" value="CHROMOSOMAL REPLICATION INITIATOR PROTEIN DNAA"/>
    <property type="match status" value="1"/>
</dbReference>
<keyword evidence="4" id="KW-1185">Reference proteome</keyword>
<dbReference type="Proteomes" id="UP000569914">
    <property type="component" value="Unassembled WGS sequence"/>
</dbReference>
<evidence type="ECO:0000313" key="2">
    <source>
        <dbReference type="EMBL" id="NYE70209.1"/>
    </source>
</evidence>
<dbReference type="PIRSF" id="PIRSF003073">
    <property type="entry name" value="DNAC_TnpB_IstB"/>
    <property type="match status" value="1"/>
</dbReference>
<reference evidence="3 4" key="1">
    <citation type="submission" date="2020-07" db="EMBL/GenBank/DDBJ databases">
        <title>Sequencing the genomes of 1000 actinobacteria strains.</title>
        <authorList>
            <person name="Klenk H.-P."/>
        </authorList>
    </citation>
    <scope>NUCLEOTIDE SEQUENCE [LARGE SCALE GENOMIC DNA]</scope>
    <source>
        <strain evidence="3 4">DSM 22083</strain>
    </source>
</reference>
<dbReference type="GO" id="GO:0005524">
    <property type="term" value="F:ATP binding"/>
    <property type="evidence" value="ECO:0007669"/>
    <property type="project" value="InterPro"/>
</dbReference>
<proteinExistence type="predicted"/>
<dbReference type="PANTHER" id="PTHR30050:SF4">
    <property type="entry name" value="ATP-BINDING PROTEIN RV3427C IN INSERTION SEQUENCE-RELATED"/>
    <property type="match status" value="1"/>
</dbReference>
<feature type="domain" description="IstB-like ATP-binding" evidence="1">
    <location>
        <begin position="12"/>
        <end position="245"/>
    </location>
</feature>
<evidence type="ECO:0000259" key="1">
    <source>
        <dbReference type="Pfam" id="PF01695"/>
    </source>
</evidence>
<dbReference type="CDD" id="cd00009">
    <property type="entry name" value="AAA"/>
    <property type="match status" value="1"/>
</dbReference>
<dbReference type="EMBL" id="JACCBU010000001">
    <property type="protein sequence ID" value="NYE70209.1"/>
    <property type="molecule type" value="Genomic_DNA"/>
</dbReference>
<dbReference type="GO" id="GO:0006260">
    <property type="term" value="P:DNA replication"/>
    <property type="evidence" value="ECO:0007669"/>
    <property type="project" value="TreeGrafter"/>
</dbReference>
<protein>
    <submittedName>
        <fullName evidence="3">DNA replication protein DnaC</fullName>
    </submittedName>
</protein>
<dbReference type="InterPro" id="IPR028350">
    <property type="entry name" value="DNAC/IstB-like"/>
</dbReference>
<dbReference type="EMBL" id="JACCBU010000001">
    <property type="protein sequence ID" value="NYE72139.1"/>
    <property type="molecule type" value="Genomic_DNA"/>
</dbReference>
<dbReference type="RefSeq" id="WP_179749499.1">
    <property type="nucleotide sequence ID" value="NZ_JACCBU010000001.1"/>
</dbReference>
<accession>A0A7Y9I9A3</accession>
<gene>
    <name evidence="2" type="ORF">BKA15_001538</name>
    <name evidence="3" type="ORF">BKA15_003468</name>
</gene>
<name>A0A7Y9I9A3_9ACTN</name>
<dbReference type="SUPFAM" id="SSF52540">
    <property type="entry name" value="P-loop containing nucleoside triphosphate hydrolases"/>
    <property type="match status" value="1"/>
</dbReference>
<dbReference type="InterPro" id="IPR002611">
    <property type="entry name" value="IstB_ATP-bd"/>
</dbReference>
<evidence type="ECO:0000313" key="4">
    <source>
        <dbReference type="Proteomes" id="UP000569914"/>
    </source>
</evidence>
<comment type="caution">
    <text evidence="3">The sequence shown here is derived from an EMBL/GenBank/DDBJ whole genome shotgun (WGS) entry which is preliminary data.</text>
</comment>
<sequence>MSFTGIDYDKFRALRVTHVATRLEELIADEANDTLTPEQLFLTAVDDALEVRRANKNDKLIKAAGFPIPHASVAEIDYRDGRGLTAVRMRRYAAHHWRADPTNLLIISPTGGGKTYLACAIGIAACHTEHAVYYTRMDDLARRLIIARSDGIAHQQLLNDLSDTDLLIVDDFLTVGIDPAAANDLFAVLANREHRLPTMIASQTGPAHWVEALPDRVAADSIVNRLAHHARTINLGQIDMRKLRQDQTRTDKQYWE</sequence>
<organism evidence="3 4">
    <name type="scientific">Microlunatus parietis</name>
    <dbReference type="NCBI Taxonomy" id="682979"/>
    <lineage>
        <taxon>Bacteria</taxon>
        <taxon>Bacillati</taxon>
        <taxon>Actinomycetota</taxon>
        <taxon>Actinomycetes</taxon>
        <taxon>Propionibacteriales</taxon>
        <taxon>Propionibacteriaceae</taxon>
        <taxon>Microlunatus</taxon>
    </lineage>
</organism>
<evidence type="ECO:0000313" key="3">
    <source>
        <dbReference type="EMBL" id="NYE72139.1"/>
    </source>
</evidence>